<dbReference type="AlphaFoldDB" id="A0A5D4XLW9"/>
<comment type="similarity">
    <text evidence="1">Belongs to the RelE toxin family.</text>
</comment>
<dbReference type="Pfam" id="PF05016">
    <property type="entry name" value="ParE_toxin"/>
    <property type="match status" value="1"/>
</dbReference>
<dbReference type="Gene3D" id="3.30.2310.20">
    <property type="entry name" value="RelE-like"/>
    <property type="match status" value="1"/>
</dbReference>
<dbReference type="InterPro" id="IPR007712">
    <property type="entry name" value="RelE/ParE_toxin"/>
</dbReference>
<gene>
    <name evidence="3" type="ORF">FZO89_04390</name>
</gene>
<comment type="caution">
    <text evidence="3">The sequence shown here is derived from an EMBL/GenBank/DDBJ whole genome shotgun (WGS) entry which is preliminary data.</text>
</comment>
<evidence type="ECO:0000256" key="1">
    <source>
        <dbReference type="ARBA" id="ARBA00006226"/>
    </source>
</evidence>
<name>A0A5D4XLW9_9GAMM</name>
<dbReference type="InterPro" id="IPR051803">
    <property type="entry name" value="TA_system_RelE-like_toxin"/>
</dbReference>
<dbReference type="PANTHER" id="PTHR33755">
    <property type="entry name" value="TOXIN PARE1-RELATED"/>
    <property type="match status" value="1"/>
</dbReference>
<keyword evidence="2" id="KW-1277">Toxin-antitoxin system</keyword>
<dbReference type="OrthoDB" id="276174at2"/>
<evidence type="ECO:0000256" key="2">
    <source>
        <dbReference type="ARBA" id="ARBA00022649"/>
    </source>
</evidence>
<dbReference type="EMBL" id="VTFT01000001">
    <property type="protein sequence ID" value="TYT25559.1"/>
    <property type="molecule type" value="Genomic_DNA"/>
</dbReference>
<accession>A0A5D4XLW9</accession>
<dbReference type="RefSeq" id="WP_149102110.1">
    <property type="nucleotide sequence ID" value="NZ_VTFT01000001.1"/>
</dbReference>
<dbReference type="Proteomes" id="UP000324973">
    <property type="component" value="Unassembled WGS sequence"/>
</dbReference>
<dbReference type="PANTHER" id="PTHR33755:SF8">
    <property type="entry name" value="TOXIN PARE2"/>
    <property type="match status" value="1"/>
</dbReference>
<evidence type="ECO:0000313" key="3">
    <source>
        <dbReference type="EMBL" id="TYT25559.1"/>
    </source>
</evidence>
<dbReference type="InterPro" id="IPR035093">
    <property type="entry name" value="RelE/ParE_toxin_dom_sf"/>
</dbReference>
<protein>
    <submittedName>
        <fullName evidence="3">Type II toxin-antitoxin system RelE/ParE family toxin</fullName>
    </submittedName>
</protein>
<evidence type="ECO:0000313" key="4">
    <source>
        <dbReference type="Proteomes" id="UP000324973"/>
    </source>
</evidence>
<proteinExistence type="inferred from homology"/>
<organism evidence="3 4">
    <name type="scientific">Luteimonas viscosa</name>
    <dbReference type="NCBI Taxonomy" id="1132694"/>
    <lineage>
        <taxon>Bacteria</taxon>
        <taxon>Pseudomonadati</taxon>
        <taxon>Pseudomonadota</taxon>
        <taxon>Gammaproteobacteria</taxon>
        <taxon>Lysobacterales</taxon>
        <taxon>Lysobacteraceae</taxon>
        <taxon>Luteimonas</taxon>
    </lineage>
</organism>
<keyword evidence="4" id="KW-1185">Reference proteome</keyword>
<reference evidence="3 4" key="1">
    <citation type="submission" date="2019-08" db="EMBL/GenBank/DDBJ databases">
        <title>Luteimonas viscosus sp. nov., isolated from soil of a sunflower field.</title>
        <authorList>
            <person name="Jianli Z."/>
            <person name="Ying Z."/>
        </authorList>
    </citation>
    <scope>NUCLEOTIDE SEQUENCE [LARGE SCALE GENOMIC DNA]</scope>
    <source>
        <strain evidence="3 4">XBU10</strain>
    </source>
</reference>
<sequence>MKPLAWRQAARRDVADAAVCYVDNADLRTGERFLDAVETALSYLGRHPAAGSPRYSVPLQIDGLRYWPLKGFPYLIFYVERDAHLDVWRVLHAQRDIPAWMG</sequence>